<comment type="subcellular location">
    <subcellularLocation>
        <location evidence="1">Cell membrane</location>
        <topology evidence="1">Multi-pass membrane protein</topology>
    </subcellularLocation>
</comment>
<keyword evidence="3 7" id="KW-0812">Transmembrane</keyword>
<evidence type="ECO:0000256" key="1">
    <source>
        <dbReference type="ARBA" id="ARBA00004651"/>
    </source>
</evidence>
<dbReference type="GO" id="GO:0005886">
    <property type="term" value="C:plasma membrane"/>
    <property type="evidence" value="ECO:0007669"/>
    <property type="project" value="UniProtKB-SubCell"/>
</dbReference>
<feature type="domain" description="Integral membrane bound transporter" evidence="8">
    <location>
        <begin position="31"/>
        <end position="154"/>
    </location>
</feature>
<evidence type="ECO:0000256" key="5">
    <source>
        <dbReference type="ARBA" id="ARBA00023136"/>
    </source>
</evidence>
<evidence type="ECO:0000259" key="8">
    <source>
        <dbReference type="Pfam" id="PF13515"/>
    </source>
</evidence>
<comment type="similarity">
    <text evidence="6">Belongs to the YccS/YhfK family.</text>
</comment>
<dbReference type="InterPro" id="IPR049453">
    <property type="entry name" value="Memb_transporter_dom"/>
</dbReference>
<comment type="caution">
    <text evidence="9">The sequence shown here is derived from an EMBL/GenBank/DDBJ whole genome shotgun (WGS) entry which is preliminary data.</text>
</comment>
<feature type="transmembrane region" description="Helical" evidence="7">
    <location>
        <begin position="93"/>
        <end position="110"/>
    </location>
</feature>
<dbReference type="AlphaFoldDB" id="A0A2W4Z106"/>
<dbReference type="Proteomes" id="UP000249555">
    <property type="component" value="Unassembled WGS sequence"/>
</dbReference>
<gene>
    <name evidence="9" type="ORF">DI640_03780</name>
</gene>
<feature type="transmembrane region" description="Helical" evidence="7">
    <location>
        <begin position="44"/>
        <end position="62"/>
    </location>
</feature>
<dbReference type="Pfam" id="PF13515">
    <property type="entry name" value="FUSC_2"/>
    <property type="match status" value="1"/>
</dbReference>
<dbReference type="PANTHER" id="PTHR30509">
    <property type="entry name" value="P-HYDROXYBENZOIC ACID EFFLUX PUMP SUBUNIT-RELATED"/>
    <property type="match status" value="1"/>
</dbReference>
<dbReference type="EMBL" id="QFMX01000003">
    <property type="protein sequence ID" value="PZO76003.1"/>
    <property type="molecule type" value="Genomic_DNA"/>
</dbReference>
<evidence type="ECO:0000313" key="10">
    <source>
        <dbReference type="Proteomes" id="UP000249555"/>
    </source>
</evidence>
<keyword evidence="5 7" id="KW-0472">Membrane</keyword>
<dbReference type="PANTHER" id="PTHR30509:SF9">
    <property type="entry name" value="MULTIDRUG RESISTANCE PROTEIN MDTO"/>
    <property type="match status" value="1"/>
</dbReference>
<evidence type="ECO:0000313" key="9">
    <source>
        <dbReference type="EMBL" id="PZO76003.1"/>
    </source>
</evidence>
<protein>
    <submittedName>
        <fullName evidence="9">FUSC family protein</fullName>
    </submittedName>
</protein>
<reference evidence="9 10" key="1">
    <citation type="submission" date="2017-08" db="EMBL/GenBank/DDBJ databases">
        <title>Infants hospitalized years apart are colonized by the same room-sourced microbial strains.</title>
        <authorList>
            <person name="Brooks B."/>
            <person name="Olm M.R."/>
            <person name="Firek B.A."/>
            <person name="Baker R."/>
            <person name="Thomas B.C."/>
            <person name="Morowitz M.J."/>
            <person name="Banfield J.F."/>
        </authorList>
    </citation>
    <scope>NUCLEOTIDE SEQUENCE [LARGE SCALE GENOMIC DNA]</scope>
    <source>
        <strain evidence="9">S2_018_000_R3_119</strain>
    </source>
</reference>
<keyword evidence="2" id="KW-1003">Cell membrane</keyword>
<feature type="transmembrane region" description="Helical" evidence="7">
    <location>
        <begin position="142"/>
        <end position="162"/>
    </location>
</feature>
<accession>A0A2W4Z106</accession>
<evidence type="ECO:0000256" key="4">
    <source>
        <dbReference type="ARBA" id="ARBA00022989"/>
    </source>
</evidence>
<sequence>MTFEFRPSALIKANADSLRQTVRVIVATAAAFAAYKTLGLHEGYWAVFTVLIVMQASIGGTLGAATDRLLGTLLGAVLGGIGAALGRTDTLELGLVLVTVTGIAALVASIRPRLRIAPVTAAIMLLSAPPGSSVEIFVRDRIIEIGLGGMIGVLAAMLILPARSHGVVIARTLAVLSHIDRMLRAQADALTNGVALPSSPEHAALRQALAAVELAMKDADRERASRLADHGIPAAVPRTLWRVRNDLVLSGRALDEPLPPAAMAALAKPTAAMLTAHAALATRCSEALRTRGKVDRGDVETCYRMFGTALDLFRRSDAAATLDFDASGRVFGLAFAAGRLHRDLLDLAGRVDEIAPTKVLAADQS</sequence>
<evidence type="ECO:0000256" key="3">
    <source>
        <dbReference type="ARBA" id="ARBA00022692"/>
    </source>
</evidence>
<evidence type="ECO:0000256" key="6">
    <source>
        <dbReference type="ARBA" id="ARBA00043993"/>
    </source>
</evidence>
<organism evidence="9 10">
    <name type="scientific">Sphingomonas taxi</name>
    <dbReference type="NCBI Taxonomy" id="1549858"/>
    <lineage>
        <taxon>Bacteria</taxon>
        <taxon>Pseudomonadati</taxon>
        <taxon>Pseudomonadota</taxon>
        <taxon>Alphaproteobacteria</taxon>
        <taxon>Sphingomonadales</taxon>
        <taxon>Sphingomonadaceae</taxon>
        <taxon>Sphingomonas</taxon>
    </lineage>
</organism>
<keyword evidence="4 7" id="KW-1133">Transmembrane helix</keyword>
<name>A0A2W4Z106_9SPHN</name>
<proteinExistence type="inferred from homology"/>
<feature type="transmembrane region" description="Helical" evidence="7">
    <location>
        <begin position="69"/>
        <end position="87"/>
    </location>
</feature>
<evidence type="ECO:0000256" key="7">
    <source>
        <dbReference type="SAM" id="Phobius"/>
    </source>
</evidence>
<evidence type="ECO:0000256" key="2">
    <source>
        <dbReference type="ARBA" id="ARBA00022475"/>
    </source>
</evidence>